<keyword evidence="2" id="KW-0812">Transmembrane</keyword>
<feature type="compositionally biased region" description="Basic and acidic residues" evidence="1">
    <location>
        <begin position="227"/>
        <end position="247"/>
    </location>
</feature>
<organism evidence="3 4">
    <name type="scientific">Parthenolecanium corni</name>
    <dbReference type="NCBI Taxonomy" id="536013"/>
    <lineage>
        <taxon>Eukaryota</taxon>
        <taxon>Metazoa</taxon>
        <taxon>Ecdysozoa</taxon>
        <taxon>Arthropoda</taxon>
        <taxon>Hexapoda</taxon>
        <taxon>Insecta</taxon>
        <taxon>Pterygota</taxon>
        <taxon>Neoptera</taxon>
        <taxon>Paraneoptera</taxon>
        <taxon>Hemiptera</taxon>
        <taxon>Sternorrhyncha</taxon>
        <taxon>Coccoidea</taxon>
        <taxon>Coccidae</taxon>
        <taxon>Parthenolecanium</taxon>
    </lineage>
</organism>
<keyword evidence="4" id="KW-1185">Reference proteome</keyword>
<proteinExistence type="predicted"/>
<keyword evidence="2" id="KW-1133">Transmembrane helix</keyword>
<dbReference type="AlphaFoldDB" id="A0AAN9XY05"/>
<evidence type="ECO:0000256" key="2">
    <source>
        <dbReference type="SAM" id="Phobius"/>
    </source>
</evidence>
<accession>A0AAN9XY05</accession>
<feature type="region of interest" description="Disordered" evidence="1">
    <location>
        <begin position="172"/>
        <end position="191"/>
    </location>
</feature>
<comment type="caution">
    <text evidence="3">The sequence shown here is derived from an EMBL/GenBank/DDBJ whole genome shotgun (WGS) entry which is preliminary data.</text>
</comment>
<dbReference type="Proteomes" id="UP001367676">
    <property type="component" value="Unassembled WGS sequence"/>
</dbReference>
<evidence type="ECO:0000313" key="3">
    <source>
        <dbReference type="EMBL" id="KAK7571191.1"/>
    </source>
</evidence>
<feature type="region of interest" description="Disordered" evidence="1">
    <location>
        <begin position="1"/>
        <end position="71"/>
    </location>
</feature>
<evidence type="ECO:0000256" key="1">
    <source>
        <dbReference type="SAM" id="MobiDB-lite"/>
    </source>
</evidence>
<feature type="transmembrane region" description="Helical" evidence="2">
    <location>
        <begin position="122"/>
        <end position="143"/>
    </location>
</feature>
<feature type="compositionally biased region" description="Basic and acidic residues" evidence="1">
    <location>
        <begin position="18"/>
        <end position="30"/>
    </location>
</feature>
<feature type="region of interest" description="Disordered" evidence="1">
    <location>
        <begin position="215"/>
        <end position="247"/>
    </location>
</feature>
<gene>
    <name evidence="3" type="ORF">V9T40_014795</name>
</gene>
<protein>
    <submittedName>
        <fullName evidence="3">Uncharacterized protein</fullName>
    </submittedName>
</protein>
<dbReference type="EMBL" id="JBBCAQ010000041">
    <property type="protein sequence ID" value="KAK7571191.1"/>
    <property type="molecule type" value="Genomic_DNA"/>
</dbReference>
<feature type="transmembrane region" description="Helical" evidence="2">
    <location>
        <begin position="83"/>
        <end position="102"/>
    </location>
</feature>
<reference evidence="3 4" key="1">
    <citation type="submission" date="2024-03" db="EMBL/GenBank/DDBJ databases">
        <title>Adaptation during the transition from Ophiocordyceps entomopathogen to insect associate is accompanied by gene loss and intensified selection.</title>
        <authorList>
            <person name="Ward C.M."/>
            <person name="Onetto C.A."/>
            <person name="Borneman A.R."/>
        </authorList>
    </citation>
    <scope>NUCLEOTIDE SEQUENCE [LARGE SCALE GENOMIC DNA]</scope>
    <source>
        <strain evidence="3">AWRI1</strain>
        <tissue evidence="3">Single Adult Female</tissue>
    </source>
</reference>
<name>A0AAN9XY05_9HEMI</name>
<evidence type="ECO:0000313" key="4">
    <source>
        <dbReference type="Proteomes" id="UP001367676"/>
    </source>
</evidence>
<sequence length="298" mass="32477">MHTVGLHSALAIKRQRKRREEMRKARERRFSSQSTESGLGGSRSSCNSPGSLGGSTDRLRASRRKHKAAGGASLTDTNVVSNIGMLHIGIVLLVLGLFLVGSGLVPDDYTTWGASINWWNQLLLSGITVMIIGVFLIVLNHYLSQREEDELSRYVEHQLTRSRSGKRLIKDEETGCLTTKHEKRARESAATVETEVHASGAGGAAAAAAAYPELKSPPGVSSSTPKSDLERILEEEASEERADADGEAAESFRMEVLEGKSATLVDNGGCYVPSSRKVLQFSAEPRELVVTRYYNTHH</sequence>
<feature type="compositionally biased region" description="Polar residues" evidence="1">
    <location>
        <begin position="31"/>
        <end position="50"/>
    </location>
</feature>
<keyword evidence="2" id="KW-0472">Membrane</keyword>